<dbReference type="SUPFAM" id="SSF51206">
    <property type="entry name" value="cAMP-binding domain-like"/>
    <property type="match status" value="1"/>
</dbReference>
<dbReference type="InterPro" id="IPR051413">
    <property type="entry name" value="K/Na_HCN_channel"/>
</dbReference>
<dbReference type="InterPro" id="IPR014710">
    <property type="entry name" value="RmlC-like_jellyroll"/>
</dbReference>
<dbReference type="PANTHER" id="PTHR45689:SF5">
    <property type="entry name" value="I[[H]] CHANNEL, ISOFORM E"/>
    <property type="match status" value="1"/>
</dbReference>
<dbReference type="RefSeq" id="XP_004039771.1">
    <property type="nucleotide sequence ID" value="XM_004039723.1"/>
</dbReference>
<dbReference type="AlphaFoldDB" id="G0QJY6"/>
<gene>
    <name evidence="3" type="ORF">IMG5_010550</name>
</gene>
<dbReference type="InterPro" id="IPR018490">
    <property type="entry name" value="cNMP-bd_dom_sf"/>
</dbReference>
<dbReference type="PANTHER" id="PTHR45689">
    <property type="entry name" value="I[[H]] CHANNEL, ISOFORM E"/>
    <property type="match status" value="1"/>
</dbReference>
<feature type="transmembrane region" description="Helical" evidence="1">
    <location>
        <begin position="47"/>
        <end position="74"/>
    </location>
</feature>
<dbReference type="InParanoid" id="G0QJY6"/>
<evidence type="ECO:0000256" key="1">
    <source>
        <dbReference type="SAM" id="Phobius"/>
    </source>
</evidence>
<dbReference type="GO" id="GO:0003254">
    <property type="term" value="P:regulation of membrane depolarization"/>
    <property type="evidence" value="ECO:0007669"/>
    <property type="project" value="TreeGrafter"/>
</dbReference>
<accession>G0QJY6</accession>
<dbReference type="GeneID" id="14910660"/>
<dbReference type="STRING" id="857967.G0QJY6"/>
<dbReference type="Proteomes" id="UP000008983">
    <property type="component" value="Unassembled WGS sequence"/>
</dbReference>
<dbReference type="PROSITE" id="PS50042">
    <property type="entry name" value="CNMP_BINDING_3"/>
    <property type="match status" value="1"/>
</dbReference>
<dbReference type="eggNOG" id="KOG0500">
    <property type="taxonomic scope" value="Eukaryota"/>
</dbReference>
<keyword evidence="1" id="KW-0472">Membrane</keyword>
<dbReference type="SUPFAM" id="SSF81324">
    <property type="entry name" value="Voltage-gated potassium channels"/>
    <property type="match status" value="1"/>
</dbReference>
<proteinExistence type="predicted"/>
<evidence type="ECO:0000259" key="2">
    <source>
        <dbReference type="PROSITE" id="PS50042"/>
    </source>
</evidence>
<keyword evidence="1" id="KW-1133">Transmembrane helix</keyword>
<dbReference type="InterPro" id="IPR000595">
    <property type="entry name" value="cNMP-bd_dom"/>
</dbReference>
<feature type="domain" description="Cyclic nucleotide-binding" evidence="2">
    <location>
        <begin position="157"/>
        <end position="261"/>
    </location>
</feature>
<dbReference type="GO" id="GO:0005249">
    <property type="term" value="F:voltage-gated potassium channel activity"/>
    <property type="evidence" value="ECO:0007669"/>
    <property type="project" value="TreeGrafter"/>
</dbReference>
<dbReference type="Gene3D" id="2.60.120.10">
    <property type="entry name" value="Jelly Rolls"/>
    <property type="match status" value="1"/>
</dbReference>
<dbReference type="GO" id="GO:0098855">
    <property type="term" value="C:HCN channel complex"/>
    <property type="evidence" value="ECO:0007669"/>
    <property type="project" value="TreeGrafter"/>
</dbReference>
<dbReference type="EMBL" id="GL983109">
    <property type="protein sequence ID" value="EGR34467.1"/>
    <property type="molecule type" value="Genomic_DNA"/>
</dbReference>
<dbReference type="InterPro" id="IPR013099">
    <property type="entry name" value="K_chnl_dom"/>
</dbReference>
<dbReference type="GO" id="GO:0035725">
    <property type="term" value="P:sodium ion transmembrane transport"/>
    <property type="evidence" value="ECO:0007669"/>
    <property type="project" value="TreeGrafter"/>
</dbReference>
<dbReference type="Pfam" id="PF00027">
    <property type="entry name" value="cNMP_binding"/>
    <property type="match status" value="1"/>
</dbReference>
<dbReference type="Pfam" id="PF07885">
    <property type="entry name" value="Ion_trans_2"/>
    <property type="match status" value="1"/>
</dbReference>
<dbReference type="OrthoDB" id="433309at2759"/>
<dbReference type="Gene3D" id="1.10.287.70">
    <property type="match status" value="1"/>
</dbReference>
<dbReference type="Gene3D" id="1.10.287.630">
    <property type="entry name" value="Helix hairpin bin"/>
    <property type="match status" value="1"/>
</dbReference>
<evidence type="ECO:0000313" key="4">
    <source>
        <dbReference type="Proteomes" id="UP000008983"/>
    </source>
</evidence>
<name>G0QJY6_ICHMU</name>
<protein>
    <recommendedName>
        <fullName evidence="2">Cyclic nucleotide-binding domain-containing protein</fullName>
    </recommendedName>
</protein>
<organism evidence="3 4">
    <name type="scientific">Ichthyophthirius multifiliis</name>
    <name type="common">White spot disease agent</name>
    <name type="synonym">Ich</name>
    <dbReference type="NCBI Taxonomy" id="5932"/>
    <lineage>
        <taxon>Eukaryota</taxon>
        <taxon>Sar</taxon>
        <taxon>Alveolata</taxon>
        <taxon>Ciliophora</taxon>
        <taxon>Intramacronucleata</taxon>
        <taxon>Oligohymenophorea</taxon>
        <taxon>Hymenostomatida</taxon>
        <taxon>Ophryoglenina</taxon>
        <taxon>Ichthyophthirius</taxon>
    </lineage>
</organism>
<dbReference type="CDD" id="cd00038">
    <property type="entry name" value="CAP_ED"/>
    <property type="match status" value="1"/>
</dbReference>
<sequence length="409" mass="49140">MFACLWVYVGKFSGEPITWIKQKNAYYFATVTMVTVGYGDITPQNSFEMFVCIISVLIACGIFAYSLSSIGVIFQELYEEQKKFQQKLFILNNYMEEKKVSFSLQYQIREYLEYYCKENNQNNQEKESKIISQLSDNLKQSLLIEANKIILQNNTVFKKYFSQKLLFKIVNIIHEKRCTPEQIIYTQGQKDDCEIYFIYSGTVEVYVETPQKKKIQIKILKQGDSFGENNFFTQINRSYCIRSFEFTKLLYIKRDDFLDLIKDFPDDYEMFCMIKEYINHNSQERVNKKCYSCGNSFMHTSFDCPFFQSYDSIDKIDNFHDKFELQNEFNMSKDEKKQAFKYSLEDFEKLKRFNRFFIKYNYENQYKVSQSQKFSNSSSLKNYYTKGFSKYWRYEGLKIIQKLQNLQEQ</sequence>
<keyword evidence="4" id="KW-1185">Reference proteome</keyword>
<keyword evidence="1" id="KW-0812">Transmembrane</keyword>
<dbReference type="SMART" id="SM00100">
    <property type="entry name" value="cNMP"/>
    <property type="match status" value="1"/>
</dbReference>
<evidence type="ECO:0000313" key="3">
    <source>
        <dbReference type="EMBL" id="EGR34467.1"/>
    </source>
</evidence>
<dbReference type="OMA" id="WHNCADL"/>
<reference evidence="3 4" key="1">
    <citation type="submission" date="2011-07" db="EMBL/GenBank/DDBJ databases">
        <authorList>
            <person name="Coyne R."/>
            <person name="Brami D."/>
            <person name="Johnson J."/>
            <person name="Hostetler J."/>
            <person name="Hannick L."/>
            <person name="Clark T."/>
            <person name="Cassidy-Hanley D."/>
            <person name="Inman J."/>
        </authorList>
    </citation>
    <scope>NUCLEOTIDE SEQUENCE [LARGE SCALE GENOMIC DNA]</scope>
    <source>
        <strain evidence="3 4">G5</strain>
    </source>
</reference>